<dbReference type="KEGG" id="dai:Desaci_3735"/>
<dbReference type="EC" id="2.1.2.10" evidence="2 7"/>
<sequence>MAELKRTPLYEEHKEAKAKIIDFGGWEMPVQYVGVIEEHRAVRNKAGLFDVSHMGEIDVRGKDALAFVQKIITNDAGKLENGKILYSPMCYPDGGIVDDLLVYRHNPEHFFLVVNASNTEKDFVWMLDQVQDFQVSVKNVSDQYAQLALQGPQAEKILQQLANLSLSTLKYYTFSYGEIDGVTCLISRTGYTGEDGFEIYFSPEYGRQLWRRILEVGSREGVQPIGLGARDTLRFEARLPLYGNELGAEITPLEAGLGIFVKLDKADFIGRDALLKQKENGIPRKLVGLEMIGRGIARSHYPLQKDEQEIGFVTSGSYSPTLDKNIALGLVRADSAVVGNSLDVMIRGKAVEAKIIPSLFYKRS</sequence>
<dbReference type="Gene3D" id="3.30.1360.120">
    <property type="entry name" value="Probable tRNA modification gtpase trme, domain 1"/>
    <property type="match status" value="1"/>
</dbReference>
<dbReference type="PANTHER" id="PTHR43757:SF2">
    <property type="entry name" value="AMINOMETHYLTRANSFERASE, MITOCHONDRIAL"/>
    <property type="match status" value="1"/>
</dbReference>
<evidence type="ECO:0000256" key="1">
    <source>
        <dbReference type="ARBA" id="ARBA00008609"/>
    </source>
</evidence>
<gene>
    <name evidence="7" type="primary">gcvT</name>
    <name evidence="11" type="ordered locus">Desaci_3735</name>
</gene>
<dbReference type="InterPro" id="IPR006222">
    <property type="entry name" value="GCVT_N"/>
</dbReference>
<dbReference type="NCBIfam" id="NF001567">
    <property type="entry name" value="PRK00389.1"/>
    <property type="match status" value="1"/>
</dbReference>
<dbReference type="AlphaFoldDB" id="I4D9Z2"/>
<dbReference type="Gene3D" id="2.40.30.110">
    <property type="entry name" value="Aminomethyltransferase beta-barrel domains"/>
    <property type="match status" value="1"/>
</dbReference>
<evidence type="ECO:0000256" key="7">
    <source>
        <dbReference type="HAMAP-Rule" id="MF_00259"/>
    </source>
</evidence>
<evidence type="ECO:0000256" key="5">
    <source>
        <dbReference type="ARBA" id="ARBA00031395"/>
    </source>
</evidence>
<dbReference type="OrthoDB" id="9774591at2"/>
<feature type="binding site" evidence="8">
    <location>
        <position position="198"/>
    </location>
    <ligand>
        <name>substrate</name>
    </ligand>
</feature>
<feature type="domain" description="Aminomethyltransferase C-terminal" evidence="10">
    <location>
        <begin position="284"/>
        <end position="362"/>
    </location>
</feature>
<evidence type="ECO:0000256" key="3">
    <source>
        <dbReference type="ARBA" id="ARBA00022576"/>
    </source>
</evidence>
<comment type="similarity">
    <text evidence="1 7">Belongs to the GcvT family.</text>
</comment>
<dbReference type="GO" id="GO:0004047">
    <property type="term" value="F:aminomethyltransferase activity"/>
    <property type="evidence" value="ECO:0007669"/>
    <property type="project" value="UniProtKB-UniRule"/>
</dbReference>
<dbReference type="EMBL" id="CP003639">
    <property type="protein sequence ID" value="AFM42616.1"/>
    <property type="molecule type" value="Genomic_DNA"/>
</dbReference>
<dbReference type="Gene3D" id="4.10.1250.10">
    <property type="entry name" value="Aminomethyltransferase fragment"/>
    <property type="match status" value="1"/>
</dbReference>
<evidence type="ECO:0000259" key="9">
    <source>
        <dbReference type="Pfam" id="PF01571"/>
    </source>
</evidence>
<reference evidence="11 12" key="1">
    <citation type="journal article" date="2012" name="J. Bacteriol.">
        <title>Complete genome sequences of Desulfosporosinus orientis DSM765T, Desulfosporosinus youngiae DSM17734T, Desulfosporosinus meridiei DSM13257T, and Desulfosporosinus acidiphilus DSM22704T.</title>
        <authorList>
            <person name="Pester M."/>
            <person name="Brambilla E."/>
            <person name="Alazard D."/>
            <person name="Rattei T."/>
            <person name="Weinmaier T."/>
            <person name="Han J."/>
            <person name="Lucas S."/>
            <person name="Lapidus A."/>
            <person name="Cheng J.F."/>
            <person name="Goodwin L."/>
            <person name="Pitluck S."/>
            <person name="Peters L."/>
            <person name="Ovchinnikova G."/>
            <person name="Teshima H."/>
            <person name="Detter J.C."/>
            <person name="Han C.S."/>
            <person name="Tapia R."/>
            <person name="Land M.L."/>
            <person name="Hauser L."/>
            <person name="Kyrpides N.C."/>
            <person name="Ivanova N.N."/>
            <person name="Pagani I."/>
            <person name="Huntmann M."/>
            <person name="Wei C.L."/>
            <person name="Davenport K.W."/>
            <person name="Daligault H."/>
            <person name="Chain P.S."/>
            <person name="Chen A."/>
            <person name="Mavromatis K."/>
            <person name="Markowitz V."/>
            <person name="Szeto E."/>
            <person name="Mikhailova N."/>
            <person name="Pati A."/>
            <person name="Wagner M."/>
            <person name="Woyke T."/>
            <person name="Ollivier B."/>
            <person name="Klenk H.P."/>
            <person name="Spring S."/>
            <person name="Loy A."/>
        </authorList>
    </citation>
    <scope>NUCLEOTIDE SEQUENCE [LARGE SCALE GENOMIC DNA]</scope>
    <source>
        <strain evidence="12">DSM 22704 / JCM 16185 / SJ4</strain>
    </source>
</reference>
<dbReference type="GO" id="GO:0008483">
    <property type="term" value="F:transaminase activity"/>
    <property type="evidence" value="ECO:0007669"/>
    <property type="project" value="UniProtKB-KW"/>
</dbReference>
<dbReference type="PIRSF" id="PIRSF006487">
    <property type="entry name" value="GcvT"/>
    <property type="match status" value="1"/>
</dbReference>
<dbReference type="Pfam" id="PF01571">
    <property type="entry name" value="GCV_T"/>
    <property type="match status" value="1"/>
</dbReference>
<keyword evidence="3 7" id="KW-0032">Aminotransferase</keyword>
<dbReference type="NCBIfam" id="TIGR00528">
    <property type="entry name" value="gcvT"/>
    <property type="match status" value="1"/>
</dbReference>
<dbReference type="Pfam" id="PF08669">
    <property type="entry name" value="GCV_T_C"/>
    <property type="match status" value="1"/>
</dbReference>
<evidence type="ECO:0000259" key="10">
    <source>
        <dbReference type="Pfam" id="PF08669"/>
    </source>
</evidence>
<evidence type="ECO:0000313" key="12">
    <source>
        <dbReference type="Proteomes" id="UP000002892"/>
    </source>
</evidence>
<evidence type="ECO:0000256" key="6">
    <source>
        <dbReference type="ARBA" id="ARBA00047665"/>
    </source>
</evidence>
<dbReference type="InterPro" id="IPR006223">
    <property type="entry name" value="GcvT"/>
</dbReference>
<dbReference type="InterPro" id="IPR028896">
    <property type="entry name" value="GcvT/YgfZ/DmdA"/>
</dbReference>
<accession>I4D9Z2</accession>
<dbReference type="InterPro" id="IPR013977">
    <property type="entry name" value="GcvT_C"/>
</dbReference>
<dbReference type="PANTHER" id="PTHR43757">
    <property type="entry name" value="AMINOMETHYLTRANSFERASE"/>
    <property type="match status" value="1"/>
</dbReference>
<keyword evidence="4 7" id="KW-0808">Transferase</keyword>
<dbReference type="FunFam" id="3.30.70.1400:FF:000001">
    <property type="entry name" value="Aminomethyltransferase"/>
    <property type="match status" value="1"/>
</dbReference>
<dbReference type="Gene3D" id="3.30.70.1400">
    <property type="entry name" value="Aminomethyltransferase beta-barrel domains"/>
    <property type="match status" value="1"/>
</dbReference>
<evidence type="ECO:0000256" key="4">
    <source>
        <dbReference type="ARBA" id="ARBA00022679"/>
    </source>
</evidence>
<dbReference type="Proteomes" id="UP000002892">
    <property type="component" value="Chromosome"/>
</dbReference>
<dbReference type="HOGENOM" id="CLU_007884_10_2_9"/>
<dbReference type="HAMAP" id="MF_00259">
    <property type="entry name" value="GcvT"/>
    <property type="match status" value="1"/>
</dbReference>
<dbReference type="FunFam" id="4.10.1250.10:FF:000001">
    <property type="entry name" value="Aminomethyltransferase"/>
    <property type="match status" value="1"/>
</dbReference>
<comment type="subunit">
    <text evidence="7">The glycine cleavage system is composed of four proteins: P, T, L and H.</text>
</comment>
<comment type="catalytic activity">
    <reaction evidence="6 7">
        <text>N(6)-[(R)-S(8)-aminomethyldihydrolipoyl]-L-lysyl-[protein] + (6S)-5,6,7,8-tetrahydrofolate = N(6)-[(R)-dihydrolipoyl]-L-lysyl-[protein] + (6R)-5,10-methylene-5,6,7,8-tetrahydrofolate + NH4(+)</text>
        <dbReference type="Rhea" id="RHEA:16945"/>
        <dbReference type="Rhea" id="RHEA-COMP:10475"/>
        <dbReference type="Rhea" id="RHEA-COMP:10492"/>
        <dbReference type="ChEBI" id="CHEBI:15636"/>
        <dbReference type="ChEBI" id="CHEBI:28938"/>
        <dbReference type="ChEBI" id="CHEBI:57453"/>
        <dbReference type="ChEBI" id="CHEBI:83100"/>
        <dbReference type="ChEBI" id="CHEBI:83143"/>
        <dbReference type="EC" id="2.1.2.10"/>
    </reaction>
</comment>
<dbReference type="InterPro" id="IPR022903">
    <property type="entry name" value="GcvT_bac"/>
</dbReference>
<dbReference type="GO" id="GO:0019464">
    <property type="term" value="P:glycine decarboxylation via glycine cleavage system"/>
    <property type="evidence" value="ECO:0007669"/>
    <property type="project" value="UniProtKB-UniRule"/>
</dbReference>
<dbReference type="SUPFAM" id="SSF101790">
    <property type="entry name" value="Aminomethyltransferase beta-barrel domain"/>
    <property type="match status" value="1"/>
</dbReference>
<evidence type="ECO:0000313" key="11">
    <source>
        <dbReference type="EMBL" id="AFM42616.1"/>
    </source>
</evidence>
<dbReference type="GO" id="GO:0005960">
    <property type="term" value="C:glycine cleavage complex"/>
    <property type="evidence" value="ECO:0007669"/>
    <property type="project" value="InterPro"/>
</dbReference>
<feature type="domain" description="GCVT N-terminal" evidence="9">
    <location>
        <begin position="9"/>
        <end position="265"/>
    </location>
</feature>
<dbReference type="GO" id="GO:0005829">
    <property type="term" value="C:cytosol"/>
    <property type="evidence" value="ECO:0007669"/>
    <property type="project" value="TreeGrafter"/>
</dbReference>
<protein>
    <recommendedName>
        <fullName evidence="2 7">Aminomethyltransferase</fullName>
        <ecNumber evidence="2 7">2.1.2.10</ecNumber>
    </recommendedName>
    <alternativeName>
        <fullName evidence="5 7">Glycine cleavage system T protein</fullName>
    </alternativeName>
</protein>
<dbReference type="InterPro" id="IPR027266">
    <property type="entry name" value="TrmE/GcvT-like"/>
</dbReference>
<organism evidence="11 12">
    <name type="scientific">Desulfosporosinus acidiphilus (strain DSM 22704 / JCM 16185 / SJ4)</name>
    <dbReference type="NCBI Taxonomy" id="646529"/>
    <lineage>
        <taxon>Bacteria</taxon>
        <taxon>Bacillati</taxon>
        <taxon>Bacillota</taxon>
        <taxon>Clostridia</taxon>
        <taxon>Eubacteriales</taxon>
        <taxon>Desulfitobacteriaceae</taxon>
        <taxon>Desulfosporosinus</taxon>
    </lineage>
</organism>
<dbReference type="STRING" id="646529.Desaci_3735"/>
<comment type="function">
    <text evidence="7">The glycine cleavage system catalyzes the degradation of glycine.</text>
</comment>
<proteinExistence type="inferred from homology"/>
<keyword evidence="12" id="KW-1185">Reference proteome</keyword>
<dbReference type="SUPFAM" id="SSF103025">
    <property type="entry name" value="Folate-binding domain"/>
    <property type="match status" value="1"/>
</dbReference>
<dbReference type="FunFam" id="2.40.30.110:FF:000003">
    <property type="entry name" value="Aminomethyltransferase"/>
    <property type="match status" value="1"/>
</dbReference>
<dbReference type="eggNOG" id="COG0404">
    <property type="taxonomic scope" value="Bacteria"/>
</dbReference>
<evidence type="ECO:0000256" key="8">
    <source>
        <dbReference type="PIRSR" id="PIRSR006487-1"/>
    </source>
</evidence>
<name>I4D9Z2_DESAJ</name>
<dbReference type="RefSeq" id="WP_014828603.1">
    <property type="nucleotide sequence ID" value="NC_018068.1"/>
</dbReference>
<dbReference type="InterPro" id="IPR029043">
    <property type="entry name" value="GcvT/YgfZ_C"/>
</dbReference>
<evidence type="ECO:0000256" key="2">
    <source>
        <dbReference type="ARBA" id="ARBA00012616"/>
    </source>
</evidence>